<accession>A0AAN9JVI2</accession>
<dbReference type="EMBL" id="JAYMYQ010000011">
    <property type="protein sequence ID" value="KAK7305907.1"/>
    <property type="molecule type" value="Genomic_DNA"/>
</dbReference>
<evidence type="ECO:0000313" key="3">
    <source>
        <dbReference type="Proteomes" id="UP001367508"/>
    </source>
</evidence>
<dbReference type="AlphaFoldDB" id="A0AAN9JVI2"/>
<gene>
    <name evidence="2" type="ORF">VNO77_43819</name>
</gene>
<keyword evidence="1" id="KW-1133">Transmembrane helix</keyword>
<keyword evidence="1" id="KW-0812">Transmembrane</keyword>
<protein>
    <submittedName>
        <fullName evidence="2">Uncharacterized protein</fullName>
    </submittedName>
</protein>
<reference evidence="2 3" key="1">
    <citation type="submission" date="2024-01" db="EMBL/GenBank/DDBJ databases">
        <title>The genomes of 5 underutilized Papilionoideae crops provide insights into root nodulation and disease resistanc.</title>
        <authorList>
            <person name="Jiang F."/>
        </authorList>
    </citation>
    <scope>NUCLEOTIDE SEQUENCE [LARGE SCALE GENOMIC DNA]</scope>
    <source>
        <strain evidence="2">LVBAO_FW01</strain>
        <tissue evidence="2">Leaves</tissue>
    </source>
</reference>
<evidence type="ECO:0000256" key="1">
    <source>
        <dbReference type="SAM" id="Phobius"/>
    </source>
</evidence>
<keyword evidence="1" id="KW-0472">Membrane</keyword>
<organism evidence="2 3">
    <name type="scientific">Canavalia gladiata</name>
    <name type="common">Sword bean</name>
    <name type="synonym">Dolichos gladiatus</name>
    <dbReference type="NCBI Taxonomy" id="3824"/>
    <lineage>
        <taxon>Eukaryota</taxon>
        <taxon>Viridiplantae</taxon>
        <taxon>Streptophyta</taxon>
        <taxon>Embryophyta</taxon>
        <taxon>Tracheophyta</taxon>
        <taxon>Spermatophyta</taxon>
        <taxon>Magnoliopsida</taxon>
        <taxon>eudicotyledons</taxon>
        <taxon>Gunneridae</taxon>
        <taxon>Pentapetalae</taxon>
        <taxon>rosids</taxon>
        <taxon>fabids</taxon>
        <taxon>Fabales</taxon>
        <taxon>Fabaceae</taxon>
        <taxon>Papilionoideae</taxon>
        <taxon>50 kb inversion clade</taxon>
        <taxon>NPAAA clade</taxon>
        <taxon>indigoferoid/millettioid clade</taxon>
        <taxon>Phaseoleae</taxon>
        <taxon>Canavalia</taxon>
    </lineage>
</organism>
<sequence length="72" mass="8330">MSRFFLTHILPVLLVQYSTYLVLLRLLLSGNAFSNIFVGSKLVCLVSEHGLEITPFAYLTMFFSQSDLFRYF</sequence>
<dbReference type="Proteomes" id="UP001367508">
    <property type="component" value="Unassembled WGS sequence"/>
</dbReference>
<comment type="caution">
    <text evidence="2">The sequence shown here is derived from an EMBL/GenBank/DDBJ whole genome shotgun (WGS) entry which is preliminary data.</text>
</comment>
<name>A0AAN9JVI2_CANGL</name>
<feature type="transmembrane region" description="Helical" evidence="1">
    <location>
        <begin position="6"/>
        <end position="28"/>
    </location>
</feature>
<proteinExistence type="predicted"/>
<evidence type="ECO:0000313" key="2">
    <source>
        <dbReference type="EMBL" id="KAK7305907.1"/>
    </source>
</evidence>
<keyword evidence="3" id="KW-1185">Reference proteome</keyword>